<feature type="region of interest" description="Disordered" evidence="1">
    <location>
        <begin position="59"/>
        <end position="80"/>
    </location>
</feature>
<dbReference type="AlphaFoldDB" id="A0A6J6H312"/>
<sequence length="129" mass="15035">MRFTSAEVTYKRQGIQAQKTKVFLQMDVSEDSPTPEQPVDELAALRDEVTRLRNLVGPSEKSYEDLSRDSRTARDAARSAELEAGRLRAQVVELENDVRRWQRDFVWFRDRVVKKIPLLGRIISRFGRQ</sequence>
<feature type="compositionally biased region" description="Basic and acidic residues" evidence="1">
    <location>
        <begin position="61"/>
        <end position="80"/>
    </location>
</feature>
<protein>
    <submittedName>
        <fullName evidence="2">Unannotated protein</fullName>
    </submittedName>
</protein>
<proteinExistence type="predicted"/>
<evidence type="ECO:0000313" key="2">
    <source>
        <dbReference type="EMBL" id="CAB4606783.1"/>
    </source>
</evidence>
<accession>A0A6J6H312</accession>
<dbReference type="EMBL" id="CAEZUO010000042">
    <property type="protein sequence ID" value="CAB4606783.1"/>
    <property type="molecule type" value="Genomic_DNA"/>
</dbReference>
<reference evidence="2" key="1">
    <citation type="submission" date="2020-05" db="EMBL/GenBank/DDBJ databases">
        <authorList>
            <person name="Chiriac C."/>
            <person name="Salcher M."/>
            <person name="Ghai R."/>
            <person name="Kavagutti S V."/>
        </authorList>
    </citation>
    <scope>NUCLEOTIDE SEQUENCE</scope>
</reference>
<evidence type="ECO:0000256" key="1">
    <source>
        <dbReference type="SAM" id="MobiDB-lite"/>
    </source>
</evidence>
<gene>
    <name evidence="2" type="ORF">UFOPK1827_01010</name>
</gene>
<organism evidence="2">
    <name type="scientific">freshwater metagenome</name>
    <dbReference type="NCBI Taxonomy" id="449393"/>
    <lineage>
        <taxon>unclassified sequences</taxon>
        <taxon>metagenomes</taxon>
        <taxon>ecological metagenomes</taxon>
    </lineage>
</organism>
<name>A0A6J6H312_9ZZZZ</name>